<accession>A0ABV4U4P9</accession>
<dbReference type="RefSeq" id="WP_425345501.1">
    <property type="nucleotide sequence ID" value="NZ_JBGUBD010000005.1"/>
</dbReference>
<evidence type="ECO:0000313" key="2">
    <source>
        <dbReference type="Proteomes" id="UP001575105"/>
    </source>
</evidence>
<organism evidence="1 2">
    <name type="scientific">Natronomicrosphaera hydrolytica</name>
    <dbReference type="NCBI Taxonomy" id="3242702"/>
    <lineage>
        <taxon>Bacteria</taxon>
        <taxon>Pseudomonadati</taxon>
        <taxon>Planctomycetota</taxon>
        <taxon>Phycisphaerae</taxon>
        <taxon>Phycisphaerales</taxon>
        <taxon>Phycisphaeraceae</taxon>
        <taxon>Natronomicrosphaera</taxon>
    </lineage>
</organism>
<keyword evidence="2" id="KW-1185">Reference proteome</keyword>
<sequence length="60" mass="6366">MNAATINGIARRVNVSAATLLIRLASMSDAELRQIVNGTASIPPAERRMVTKPGETFNVA</sequence>
<comment type="caution">
    <text evidence="1">The sequence shown here is derived from an EMBL/GenBank/DDBJ whole genome shotgun (WGS) entry which is preliminary data.</text>
</comment>
<protein>
    <submittedName>
        <fullName evidence="1">Uncharacterized protein</fullName>
    </submittedName>
</protein>
<proteinExistence type="predicted"/>
<gene>
    <name evidence="1" type="ORF">ACERK3_09730</name>
</gene>
<name>A0ABV4U4P9_9BACT</name>
<dbReference type="EMBL" id="JBGUBD010000005">
    <property type="protein sequence ID" value="MFA9478575.1"/>
    <property type="molecule type" value="Genomic_DNA"/>
</dbReference>
<reference evidence="1 2" key="1">
    <citation type="submission" date="2024-08" db="EMBL/GenBank/DDBJ databases">
        <title>Whole-genome sequencing of halo(alkali)philic microorganisms from hypersaline lakes.</title>
        <authorList>
            <person name="Sorokin D.Y."/>
            <person name="Merkel A.Y."/>
            <person name="Messina E."/>
            <person name="Yakimov M."/>
        </authorList>
    </citation>
    <scope>NUCLEOTIDE SEQUENCE [LARGE SCALE GENOMIC DNA]</scope>
    <source>
        <strain evidence="1 2">AB-hyl4</strain>
    </source>
</reference>
<dbReference type="Proteomes" id="UP001575105">
    <property type="component" value="Unassembled WGS sequence"/>
</dbReference>
<evidence type="ECO:0000313" key="1">
    <source>
        <dbReference type="EMBL" id="MFA9478575.1"/>
    </source>
</evidence>